<dbReference type="GO" id="GO:0015074">
    <property type="term" value="P:DNA integration"/>
    <property type="evidence" value="ECO:0007669"/>
    <property type="project" value="UniProtKB-KW"/>
</dbReference>
<evidence type="ECO:0000259" key="5">
    <source>
        <dbReference type="PROSITE" id="PS51898"/>
    </source>
</evidence>
<dbReference type="Pfam" id="PF24624">
    <property type="entry name" value="Int_N"/>
    <property type="match status" value="1"/>
</dbReference>
<feature type="domain" description="Core-binding (CB)" evidence="6">
    <location>
        <begin position="119"/>
        <end position="198"/>
    </location>
</feature>
<evidence type="ECO:0000256" key="3">
    <source>
        <dbReference type="ARBA" id="ARBA00023172"/>
    </source>
</evidence>
<organism evidence="7 8">
    <name type="scientific">Vibrio fluvialis</name>
    <dbReference type="NCBI Taxonomy" id="676"/>
    <lineage>
        <taxon>Bacteria</taxon>
        <taxon>Pseudomonadati</taxon>
        <taxon>Pseudomonadota</taxon>
        <taxon>Gammaproteobacteria</taxon>
        <taxon>Vibrionales</taxon>
        <taxon>Vibrionaceae</taxon>
        <taxon>Vibrio</taxon>
    </lineage>
</organism>
<evidence type="ECO:0000256" key="1">
    <source>
        <dbReference type="ARBA" id="ARBA00022908"/>
    </source>
</evidence>
<keyword evidence="1" id="KW-0229">DNA integration</keyword>
<dbReference type="AlphaFoldDB" id="A0AAX2LYP6"/>
<evidence type="ECO:0000259" key="6">
    <source>
        <dbReference type="PROSITE" id="PS51900"/>
    </source>
</evidence>
<dbReference type="InterPro" id="IPR002104">
    <property type="entry name" value="Integrase_catalytic"/>
</dbReference>
<dbReference type="InterPro" id="IPR057084">
    <property type="entry name" value="Int_N"/>
</dbReference>
<dbReference type="GO" id="GO:0003677">
    <property type="term" value="F:DNA binding"/>
    <property type="evidence" value="ECO:0007669"/>
    <property type="project" value="UniProtKB-UniRule"/>
</dbReference>
<dbReference type="PROSITE" id="PS51900">
    <property type="entry name" value="CB"/>
    <property type="match status" value="1"/>
</dbReference>
<gene>
    <name evidence="7" type="primary">xerC_3</name>
    <name evidence="7" type="ORF">NCTC11327_04125</name>
</gene>
<dbReference type="PANTHER" id="PTHR30349:SF93">
    <property type="entry name" value="FELS-2 PROPHAGE PROTEIN"/>
    <property type="match status" value="1"/>
</dbReference>
<evidence type="ECO:0000256" key="4">
    <source>
        <dbReference type="PROSITE-ProRule" id="PRU01248"/>
    </source>
</evidence>
<keyword evidence="3" id="KW-0233">DNA recombination</keyword>
<name>A0AAX2LYP6_VIBFL</name>
<dbReference type="PROSITE" id="PS51898">
    <property type="entry name" value="TYR_RECOMBINASE"/>
    <property type="match status" value="1"/>
</dbReference>
<dbReference type="InterPro" id="IPR050090">
    <property type="entry name" value="Tyrosine_recombinase_XerCD"/>
</dbReference>
<keyword evidence="2 4" id="KW-0238">DNA-binding</keyword>
<protein>
    <submittedName>
        <fullName evidence="7">Bacteriophage integrase</fullName>
    </submittedName>
</protein>
<sequence>MYSQLTNETHPQYQTTVSFGVIGLGFITTITHQCAFLCESNTVFMYSCDLSFLLMLLSEQIMSIKKEGKKWLVDLRPQGRNGKRYRRQFDTKFEATQYEKHVLATAHDKEWLEKPADRRSLSELIELWWKYEGQSKKTAEAYLKEVKLVDKELGFPKAHQITHKLLADYRMAQLNKGRAMTTFNRKMNCLSNVFTALIAVKEFHNPHPVSGFKLKVPKTREMAFLSVDEMNHLLSVLSGDSYKVAKLCLATGARWGEAEELKGSTVSHCKVTFLDTKNGKDRTVPISQELQDEIVTGKSGRLFKDCYAEFYVQLKQCNFDLPKGQAAHVLRHTFASHFMMNGGNILTLQKILGHATIQQTMTYAHFAPDYLQDAVRFNPLNSL</sequence>
<dbReference type="InterPro" id="IPR044068">
    <property type="entry name" value="CB"/>
</dbReference>
<reference evidence="7 8" key="1">
    <citation type="submission" date="2018-06" db="EMBL/GenBank/DDBJ databases">
        <authorList>
            <consortium name="Pathogen Informatics"/>
            <person name="Doyle S."/>
        </authorList>
    </citation>
    <scope>NUCLEOTIDE SEQUENCE [LARGE SCALE GENOMIC DNA]</scope>
    <source>
        <strain evidence="7 8">NCTC11327</strain>
    </source>
</reference>
<dbReference type="InterPro" id="IPR011010">
    <property type="entry name" value="DNA_brk_join_enz"/>
</dbReference>
<dbReference type="CDD" id="cd00796">
    <property type="entry name" value="INT_Rci_Hp1_C"/>
    <property type="match status" value="1"/>
</dbReference>
<evidence type="ECO:0000313" key="8">
    <source>
        <dbReference type="Proteomes" id="UP000254626"/>
    </source>
</evidence>
<feature type="domain" description="Tyr recombinase" evidence="5">
    <location>
        <begin position="220"/>
        <end position="376"/>
    </location>
</feature>
<dbReference type="GO" id="GO:0006310">
    <property type="term" value="P:DNA recombination"/>
    <property type="evidence" value="ECO:0007669"/>
    <property type="project" value="UniProtKB-KW"/>
</dbReference>
<dbReference type="Gene3D" id="1.10.443.10">
    <property type="entry name" value="Intergrase catalytic core"/>
    <property type="match status" value="1"/>
</dbReference>
<evidence type="ECO:0000313" key="7">
    <source>
        <dbReference type="EMBL" id="SUQ27252.1"/>
    </source>
</evidence>
<dbReference type="PANTHER" id="PTHR30349">
    <property type="entry name" value="PHAGE INTEGRASE-RELATED"/>
    <property type="match status" value="1"/>
</dbReference>
<dbReference type="Proteomes" id="UP000254626">
    <property type="component" value="Unassembled WGS sequence"/>
</dbReference>
<dbReference type="InterPro" id="IPR013762">
    <property type="entry name" value="Integrase-like_cat_sf"/>
</dbReference>
<accession>A0AAX2LYP6</accession>
<proteinExistence type="predicted"/>
<evidence type="ECO:0000256" key="2">
    <source>
        <dbReference type="ARBA" id="ARBA00023125"/>
    </source>
</evidence>
<dbReference type="SUPFAM" id="SSF56349">
    <property type="entry name" value="DNA breaking-rejoining enzymes"/>
    <property type="match status" value="1"/>
</dbReference>
<comment type="caution">
    <text evidence="7">The sequence shown here is derived from an EMBL/GenBank/DDBJ whole genome shotgun (WGS) entry which is preliminary data.</text>
</comment>
<dbReference type="Pfam" id="PF00589">
    <property type="entry name" value="Phage_integrase"/>
    <property type="match status" value="1"/>
</dbReference>
<dbReference type="EMBL" id="UHIP01000002">
    <property type="protein sequence ID" value="SUQ27252.1"/>
    <property type="molecule type" value="Genomic_DNA"/>
</dbReference>